<dbReference type="OrthoDB" id="8876745at2"/>
<dbReference type="GO" id="GO:0005737">
    <property type="term" value="C:cytoplasm"/>
    <property type="evidence" value="ECO:0007669"/>
    <property type="project" value="TreeGrafter"/>
</dbReference>
<dbReference type="Pfam" id="PF02770">
    <property type="entry name" value="Acyl-CoA_dh_M"/>
    <property type="match status" value="1"/>
</dbReference>
<feature type="domain" description="Acyl-CoA dehydrogenase/oxidase N-terminal" evidence="9">
    <location>
        <begin position="10"/>
        <end position="121"/>
    </location>
</feature>
<evidence type="ECO:0000256" key="1">
    <source>
        <dbReference type="ARBA" id="ARBA00001974"/>
    </source>
</evidence>
<comment type="caution">
    <text evidence="10">The sequence shown here is derived from an EMBL/GenBank/DDBJ whole genome shotgun (WGS) entry which is preliminary data.</text>
</comment>
<dbReference type="GO" id="GO:0003995">
    <property type="term" value="F:acyl-CoA dehydrogenase activity"/>
    <property type="evidence" value="ECO:0007669"/>
    <property type="project" value="TreeGrafter"/>
</dbReference>
<dbReference type="Gene3D" id="1.20.140.10">
    <property type="entry name" value="Butyryl-CoA Dehydrogenase, subunit A, domain 3"/>
    <property type="match status" value="1"/>
</dbReference>
<dbReference type="PANTHER" id="PTHR48083:SF1">
    <property type="entry name" value="DEHYDROGENASE, PUTATIVE (AFU_ORTHOLOGUE AFUA_7G06510)-RELATED"/>
    <property type="match status" value="1"/>
</dbReference>
<dbReference type="GO" id="GO:0050660">
    <property type="term" value="F:flavin adenine dinucleotide binding"/>
    <property type="evidence" value="ECO:0007669"/>
    <property type="project" value="InterPro"/>
</dbReference>
<evidence type="ECO:0000256" key="2">
    <source>
        <dbReference type="ARBA" id="ARBA00009347"/>
    </source>
</evidence>
<dbReference type="InterPro" id="IPR037069">
    <property type="entry name" value="AcylCoA_DH/ox_N_sf"/>
</dbReference>
<gene>
    <name evidence="10" type="ORF">ATK86_6472</name>
</gene>
<feature type="domain" description="Acyl-CoA oxidase/dehydrogenase middle" evidence="8">
    <location>
        <begin position="126"/>
        <end position="205"/>
    </location>
</feature>
<sequence length="390" mass="41505">MTPTLNLVPTEDEIAIRESVRALCAKFDDGYPRRKFDAGEPATELWDALAGAGYTGILVPQEWGGGGAGMTELAIVIEEVFKGTGTLPAAMVVSAAVAGPLLAKHGTQEQKERWLRKMADGTFMMAFAITEPDAGSNSHELRTTLRRNPDGGYLLSGQKVFISGVESADAVLVVARFRNDDGTLGLPTLCVVDVDCEGFTRQPIAMQFIAPERQWQLFFDNVQVDADRLIGGENGGLAAVFDGLNPERIAGAAGCIGIGWRALEKAAAYAKERNVWGVPIGQHQGIAHPLAEAKIGLELAALMTQKAAALQDAGAPGAGETANIAKYSAAEAAIKAIDTAVQVHGGNGLTLEYGISDLYWFARLARIAPVSREMILNYVAQHSLKLPKSY</sequence>
<evidence type="ECO:0000313" key="10">
    <source>
        <dbReference type="EMBL" id="PKV81989.1"/>
    </source>
</evidence>
<accession>A0A2N3VK38</accession>
<dbReference type="InterPro" id="IPR009075">
    <property type="entry name" value="AcylCo_DH/oxidase_C"/>
</dbReference>
<feature type="domain" description="Acyl-CoA dehydrogenase/oxidase C-terminal" evidence="7">
    <location>
        <begin position="234"/>
        <end position="382"/>
    </location>
</feature>
<comment type="cofactor">
    <cofactor evidence="1 6">
        <name>FAD</name>
        <dbReference type="ChEBI" id="CHEBI:57692"/>
    </cofactor>
</comment>
<name>A0A2N3VK38_9NOCA</name>
<dbReference type="InterPro" id="IPR013786">
    <property type="entry name" value="AcylCoA_DH/ox_N"/>
</dbReference>
<dbReference type="Gene3D" id="2.40.110.10">
    <property type="entry name" value="Butyryl-CoA Dehydrogenase, subunit A, domain 2"/>
    <property type="match status" value="1"/>
</dbReference>
<evidence type="ECO:0000259" key="7">
    <source>
        <dbReference type="Pfam" id="PF00441"/>
    </source>
</evidence>
<evidence type="ECO:0008006" key="12">
    <source>
        <dbReference type="Google" id="ProtNLM"/>
    </source>
</evidence>
<protein>
    <recommendedName>
        <fullName evidence="12">Acyl-CoA dehydrogenase</fullName>
    </recommendedName>
</protein>
<proteinExistence type="inferred from homology"/>
<keyword evidence="3 6" id="KW-0285">Flavoprotein</keyword>
<dbReference type="InterPro" id="IPR006091">
    <property type="entry name" value="Acyl-CoA_Oxase/DH_mid-dom"/>
</dbReference>
<keyword evidence="5 6" id="KW-0560">Oxidoreductase</keyword>
<dbReference type="Gene3D" id="1.10.540.10">
    <property type="entry name" value="Acyl-CoA dehydrogenase/oxidase, N-terminal domain"/>
    <property type="match status" value="1"/>
</dbReference>
<dbReference type="InterPro" id="IPR009100">
    <property type="entry name" value="AcylCoA_DH/oxidase_NM_dom_sf"/>
</dbReference>
<comment type="similarity">
    <text evidence="2 6">Belongs to the acyl-CoA dehydrogenase family.</text>
</comment>
<dbReference type="EMBL" id="PJMW01000002">
    <property type="protein sequence ID" value="PKV81989.1"/>
    <property type="molecule type" value="Genomic_DNA"/>
</dbReference>
<organism evidence="10 11">
    <name type="scientific">Nocardia fluminea</name>
    <dbReference type="NCBI Taxonomy" id="134984"/>
    <lineage>
        <taxon>Bacteria</taxon>
        <taxon>Bacillati</taxon>
        <taxon>Actinomycetota</taxon>
        <taxon>Actinomycetes</taxon>
        <taxon>Mycobacteriales</taxon>
        <taxon>Nocardiaceae</taxon>
        <taxon>Nocardia</taxon>
    </lineage>
</organism>
<dbReference type="Proteomes" id="UP000233766">
    <property type="component" value="Unassembled WGS sequence"/>
</dbReference>
<dbReference type="SUPFAM" id="SSF47203">
    <property type="entry name" value="Acyl-CoA dehydrogenase C-terminal domain-like"/>
    <property type="match status" value="1"/>
</dbReference>
<evidence type="ECO:0000256" key="4">
    <source>
        <dbReference type="ARBA" id="ARBA00022827"/>
    </source>
</evidence>
<dbReference type="InterPro" id="IPR050741">
    <property type="entry name" value="Acyl-CoA_dehydrogenase"/>
</dbReference>
<dbReference type="InterPro" id="IPR046373">
    <property type="entry name" value="Acyl-CoA_Oxase/DH_mid-dom_sf"/>
</dbReference>
<dbReference type="SUPFAM" id="SSF56645">
    <property type="entry name" value="Acyl-CoA dehydrogenase NM domain-like"/>
    <property type="match status" value="1"/>
</dbReference>
<keyword evidence="4 6" id="KW-0274">FAD</keyword>
<dbReference type="GO" id="GO:0033539">
    <property type="term" value="P:fatty acid beta-oxidation using acyl-CoA dehydrogenase"/>
    <property type="evidence" value="ECO:0007669"/>
    <property type="project" value="TreeGrafter"/>
</dbReference>
<evidence type="ECO:0000256" key="6">
    <source>
        <dbReference type="RuleBase" id="RU362125"/>
    </source>
</evidence>
<dbReference type="RefSeq" id="WP_101467619.1">
    <property type="nucleotide sequence ID" value="NZ_PJMW01000002.1"/>
</dbReference>
<evidence type="ECO:0000259" key="8">
    <source>
        <dbReference type="Pfam" id="PF02770"/>
    </source>
</evidence>
<dbReference type="Pfam" id="PF00441">
    <property type="entry name" value="Acyl-CoA_dh_1"/>
    <property type="match status" value="1"/>
</dbReference>
<dbReference type="CDD" id="cd00567">
    <property type="entry name" value="ACAD"/>
    <property type="match status" value="1"/>
</dbReference>
<dbReference type="FunFam" id="1.20.140.10:FF:000012">
    <property type="entry name" value="Acyl-CoA dehydrogenase fadE12"/>
    <property type="match status" value="1"/>
</dbReference>
<evidence type="ECO:0000256" key="3">
    <source>
        <dbReference type="ARBA" id="ARBA00022630"/>
    </source>
</evidence>
<evidence type="ECO:0000256" key="5">
    <source>
        <dbReference type="ARBA" id="ARBA00023002"/>
    </source>
</evidence>
<dbReference type="AlphaFoldDB" id="A0A2N3VK38"/>
<reference evidence="10 11" key="1">
    <citation type="submission" date="2017-12" db="EMBL/GenBank/DDBJ databases">
        <title>Sequencing the genomes of 1000 Actinobacteria strains.</title>
        <authorList>
            <person name="Klenk H.-P."/>
        </authorList>
    </citation>
    <scope>NUCLEOTIDE SEQUENCE [LARGE SCALE GENOMIC DNA]</scope>
    <source>
        <strain evidence="10 11">DSM 44489</strain>
    </source>
</reference>
<dbReference type="PANTHER" id="PTHR48083">
    <property type="entry name" value="MEDIUM-CHAIN SPECIFIC ACYL-COA DEHYDROGENASE, MITOCHONDRIAL-RELATED"/>
    <property type="match status" value="1"/>
</dbReference>
<evidence type="ECO:0000259" key="9">
    <source>
        <dbReference type="Pfam" id="PF02771"/>
    </source>
</evidence>
<dbReference type="InterPro" id="IPR036250">
    <property type="entry name" value="AcylCo_DH-like_C"/>
</dbReference>
<evidence type="ECO:0000313" key="11">
    <source>
        <dbReference type="Proteomes" id="UP000233766"/>
    </source>
</evidence>
<keyword evidence="11" id="KW-1185">Reference proteome</keyword>
<dbReference type="Pfam" id="PF02771">
    <property type="entry name" value="Acyl-CoA_dh_N"/>
    <property type="match status" value="1"/>
</dbReference>